<dbReference type="InterPro" id="IPR017853">
    <property type="entry name" value="GH"/>
</dbReference>
<dbReference type="PANTHER" id="PTHR43863">
    <property type="entry name" value="HYDROLASE, PUTATIVE (AFU_ORTHOLOGUE AFUA_1G03140)-RELATED"/>
    <property type="match status" value="1"/>
</dbReference>
<dbReference type="Proteomes" id="UP000518605">
    <property type="component" value="Unassembled WGS sequence"/>
</dbReference>
<keyword evidence="2 7" id="KW-0326">Glycosidase</keyword>
<evidence type="ECO:0000259" key="5">
    <source>
        <dbReference type="Pfam" id="PF17137"/>
    </source>
</evidence>
<evidence type="ECO:0000256" key="1">
    <source>
        <dbReference type="ARBA" id="ARBA00007806"/>
    </source>
</evidence>
<dbReference type="GO" id="GO:0061634">
    <property type="term" value="F:alpha-D-xyloside xylohydrolase"/>
    <property type="evidence" value="ECO:0007669"/>
    <property type="project" value="UniProtKB-EC"/>
</dbReference>
<dbReference type="GO" id="GO:0030246">
    <property type="term" value="F:carbohydrate binding"/>
    <property type="evidence" value="ECO:0007669"/>
    <property type="project" value="InterPro"/>
</dbReference>
<protein>
    <submittedName>
        <fullName evidence="7">Alpha-D-xyloside xylohydrolase</fullName>
        <ecNumber evidence="7">3.2.1.177</ecNumber>
    </submittedName>
</protein>
<dbReference type="InterPro" id="IPR000322">
    <property type="entry name" value="Glyco_hydro_31_TIM"/>
</dbReference>
<dbReference type="InterPro" id="IPR051816">
    <property type="entry name" value="Glycosyl_Hydrolase_31"/>
</dbReference>
<dbReference type="InterPro" id="IPR013780">
    <property type="entry name" value="Glyco_hydro_b"/>
</dbReference>
<gene>
    <name evidence="7" type="ORF">FHS16_005229</name>
</gene>
<dbReference type="InterPro" id="IPR025887">
    <property type="entry name" value="Glyco_hydro_31_N_dom"/>
</dbReference>
<dbReference type="Pfam" id="PF21365">
    <property type="entry name" value="Glyco_hydro_31_3rd"/>
    <property type="match status" value="1"/>
</dbReference>
<evidence type="ECO:0000313" key="8">
    <source>
        <dbReference type="Proteomes" id="UP000518605"/>
    </source>
</evidence>
<evidence type="ECO:0000259" key="6">
    <source>
        <dbReference type="Pfam" id="PF21365"/>
    </source>
</evidence>
<feature type="domain" description="Glycoside hydrolase family 31 N-terminal" evidence="4">
    <location>
        <begin position="22"/>
        <end position="209"/>
    </location>
</feature>
<dbReference type="InterPro" id="IPR048395">
    <property type="entry name" value="Glyco_hydro_31_C"/>
</dbReference>
<dbReference type="RefSeq" id="WP_183569521.1">
    <property type="nucleotide sequence ID" value="NZ_CBCSLB010000020.1"/>
</dbReference>
<evidence type="ECO:0000259" key="3">
    <source>
        <dbReference type="Pfam" id="PF01055"/>
    </source>
</evidence>
<dbReference type="GO" id="GO:0005975">
    <property type="term" value="P:carbohydrate metabolic process"/>
    <property type="evidence" value="ECO:0007669"/>
    <property type="project" value="InterPro"/>
</dbReference>
<organism evidence="7 8">
    <name type="scientific">Paenibacillus endophyticus</name>
    <dbReference type="NCBI Taxonomy" id="1294268"/>
    <lineage>
        <taxon>Bacteria</taxon>
        <taxon>Bacillati</taxon>
        <taxon>Bacillota</taxon>
        <taxon>Bacilli</taxon>
        <taxon>Bacillales</taxon>
        <taxon>Paenibacillaceae</taxon>
        <taxon>Paenibacillus</taxon>
    </lineage>
</organism>
<evidence type="ECO:0000259" key="4">
    <source>
        <dbReference type="Pfam" id="PF13802"/>
    </source>
</evidence>
<dbReference type="SUPFAM" id="SSF74650">
    <property type="entry name" value="Galactose mutarotase-like"/>
    <property type="match status" value="1"/>
</dbReference>
<proteinExistence type="inferred from homology"/>
<dbReference type="PANTHER" id="PTHR43863:SF2">
    <property type="entry name" value="MALTASE-GLUCOAMYLASE"/>
    <property type="match status" value="1"/>
</dbReference>
<dbReference type="EC" id="3.2.1.177" evidence="7"/>
<comment type="similarity">
    <text evidence="1 2">Belongs to the glycosyl hydrolase 31 family.</text>
</comment>
<evidence type="ECO:0000256" key="2">
    <source>
        <dbReference type="RuleBase" id="RU361185"/>
    </source>
</evidence>
<dbReference type="Pfam" id="PF17137">
    <property type="entry name" value="DUF5110"/>
    <property type="match status" value="1"/>
</dbReference>
<dbReference type="SUPFAM" id="SSF51011">
    <property type="entry name" value="Glycosyl hydrolase domain"/>
    <property type="match status" value="1"/>
</dbReference>
<dbReference type="Gene3D" id="2.60.40.1180">
    <property type="entry name" value="Golgi alpha-mannosidase II"/>
    <property type="match status" value="2"/>
</dbReference>
<reference evidence="7 8" key="1">
    <citation type="submission" date="2020-08" db="EMBL/GenBank/DDBJ databases">
        <title>Genomic Encyclopedia of Type Strains, Phase III (KMG-III): the genomes of soil and plant-associated and newly described type strains.</title>
        <authorList>
            <person name="Whitman W."/>
        </authorList>
    </citation>
    <scope>NUCLEOTIDE SEQUENCE [LARGE SCALE GENOMIC DNA]</scope>
    <source>
        <strain evidence="7 8">CECT 8234</strain>
    </source>
</reference>
<evidence type="ECO:0000313" key="7">
    <source>
        <dbReference type="EMBL" id="MBB3155122.1"/>
    </source>
</evidence>
<dbReference type="CDD" id="cd14752">
    <property type="entry name" value="GH31_N"/>
    <property type="match status" value="1"/>
</dbReference>
<dbReference type="CDD" id="cd06591">
    <property type="entry name" value="GH31_xylosidase_XylS"/>
    <property type="match status" value="1"/>
</dbReference>
<keyword evidence="8" id="KW-1185">Reference proteome</keyword>
<comment type="caution">
    <text evidence="7">The sequence shown here is derived from an EMBL/GenBank/DDBJ whole genome shotgun (WGS) entry which is preliminary data.</text>
</comment>
<name>A0A7W5CCK1_9BACL</name>
<dbReference type="EMBL" id="JACHXW010000021">
    <property type="protein sequence ID" value="MBB3155122.1"/>
    <property type="molecule type" value="Genomic_DNA"/>
</dbReference>
<dbReference type="Gene3D" id="3.20.20.80">
    <property type="entry name" value="Glycosidases"/>
    <property type="match status" value="1"/>
</dbReference>
<accession>A0A7W5CCK1</accession>
<keyword evidence="2 7" id="KW-0378">Hydrolase</keyword>
<sequence length="810" mass="93110">MPILDYKQLPEALVIEMGDGRMRIMPYNDKVIRIQYTKEADFSTKASMAVVGEPDAETSYNLEDRGDELVFLTAQLNIRINKQSGSFSYYDAGGCLLTSEPARGGKTLESVDVFKSVFDESSNLDTGQGADGLRVRAENIRKTFDRKAYRTKLEFEWADGEALYGLGSHEEGMFNLRGQHQYLYQQNMKAVVPILVSTRGYGIFLDSYSLIMFHDDAFGSYLSSEVDDELDYYFICGPEMDEIVSGVRFLTGKAPMLPKWALGYVQSKERYTSQEELVATVREYRERRLPLDCIVLDWKSWTGELWGQKTLDPDRFPEPVAMTEQLHAMNSRLMVSIWPIMNPESDNHKEMLQHDGLLGNRATYDAFQEKARRIYWKQANEGLFSNGVDAWWCDCTEPFEADWKGAVKPGPEERMIINSDEAKLYLDPELINAYSLLHSQGIYEGQRAESEDKRVVNLTRSAYAGQHRYGTVTWSGDISANWDTMRKQIPDGLNFCATGSPYWTLDIGGFFVQNKPDLWFWSGDYDDGVNDLGYRELYVRWFQYAAFLPMFRSHGTDTPREIWQFGNPGEPFHDALLTFLELRYKLMPYMYSLVSRIYRDDYTIMRALPFDFRMDAATYDVDDQFMFGPALLVNPVTRPMYYDVNSKPIEGSLKTRSVYLPLGSKWIDFWENRVYEGGQTLEAEAPLERIPLFVRSGSILPMKNGMQFADDRSDGRLYVRIYGGQSASFDYYEDEGDNYRYESGEYATISMDWNEETRMFTLGDRKGSYPGMPIQLDITILLHEPGADGHSITLADKPVNYVGKKHEIAF</sequence>
<feature type="domain" description="Glycoside hydrolase family 31 TIM barrel" evidence="3">
    <location>
        <begin position="255"/>
        <end position="593"/>
    </location>
</feature>
<dbReference type="Pfam" id="PF13802">
    <property type="entry name" value="Gal_mutarotas_2"/>
    <property type="match status" value="1"/>
</dbReference>
<dbReference type="Pfam" id="PF01055">
    <property type="entry name" value="Glyco_hydro_31_2nd"/>
    <property type="match status" value="1"/>
</dbReference>
<feature type="domain" description="Glycosyl hydrolase family 31 C-terminal" evidence="6">
    <location>
        <begin position="602"/>
        <end position="700"/>
    </location>
</feature>
<dbReference type="InterPro" id="IPR011013">
    <property type="entry name" value="Gal_mutarotase_sf_dom"/>
</dbReference>
<dbReference type="Gene3D" id="2.60.40.1760">
    <property type="entry name" value="glycosyl hydrolase (family 31)"/>
    <property type="match status" value="1"/>
</dbReference>
<dbReference type="AlphaFoldDB" id="A0A7W5CCK1"/>
<dbReference type="InterPro" id="IPR033403">
    <property type="entry name" value="DUF5110"/>
</dbReference>
<feature type="domain" description="DUF5110" evidence="5">
    <location>
        <begin position="717"/>
        <end position="783"/>
    </location>
</feature>
<dbReference type="SUPFAM" id="SSF51445">
    <property type="entry name" value="(Trans)glycosidases"/>
    <property type="match status" value="1"/>
</dbReference>